<dbReference type="Ensembl" id="ENSECAT00000041684.1">
    <property type="protein sequence ID" value="ENSECAP00000042520.1"/>
    <property type="gene ID" value="ENSECAG00000038298.1"/>
</dbReference>
<dbReference type="PROSITE" id="PS50102">
    <property type="entry name" value="RRM"/>
    <property type="match status" value="1"/>
</dbReference>
<dbReference type="InterPro" id="IPR035979">
    <property type="entry name" value="RBD_domain_sf"/>
</dbReference>
<keyword evidence="6" id="KW-1185">Reference proteome</keyword>
<dbReference type="GO" id="GO:0003723">
    <property type="term" value="F:RNA binding"/>
    <property type="evidence" value="ECO:0007669"/>
    <property type="project" value="UniProtKB-UniRule"/>
</dbReference>
<sequence>MKSVISNKEGQYYIMRNGHTDGQALDDRFSSFGPISEVVVLKDQETQQSWGFGFITFTHPQRASDATRIPVDHAGKSAQGTRGGALGAHGRGHGQSRGGGDLGYGSGRYDSGPEGYRYRYRRSRD</sequence>
<dbReference type="PANTHER" id="PTHR48034">
    <property type="entry name" value="TRANSFORMER-2 SEX-DETERMINING PROTEIN-RELATED"/>
    <property type="match status" value="1"/>
</dbReference>
<dbReference type="Pfam" id="PF00076">
    <property type="entry name" value="RRM_1"/>
    <property type="match status" value="1"/>
</dbReference>
<dbReference type="GeneTree" id="ENSGT00940000153524"/>
<dbReference type="Proteomes" id="UP000002281">
    <property type="component" value="Chromosome 1"/>
</dbReference>
<evidence type="ECO:0000259" key="4">
    <source>
        <dbReference type="PROSITE" id="PS50102"/>
    </source>
</evidence>
<feature type="domain" description="RRM" evidence="4">
    <location>
        <begin position="1"/>
        <end position="76"/>
    </location>
</feature>
<keyword evidence="1 2" id="KW-0694">RNA-binding</keyword>
<dbReference type="InParanoid" id="A0A3Q2I9M5"/>
<dbReference type="InterPro" id="IPR000504">
    <property type="entry name" value="RRM_dom"/>
</dbReference>
<dbReference type="Bgee" id="ENSECAG00000038298">
    <property type="expression patterns" value="Expressed in inner cell mass and 1 other cell type or tissue"/>
</dbReference>
<organism evidence="5 6">
    <name type="scientific">Equus caballus</name>
    <name type="common">Horse</name>
    <dbReference type="NCBI Taxonomy" id="9796"/>
    <lineage>
        <taxon>Eukaryota</taxon>
        <taxon>Metazoa</taxon>
        <taxon>Chordata</taxon>
        <taxon>Craniata</taxon>
        <taxon>Vertebrata</taxon>
        <taxon>Euteleostomi</taxon>
        <taxon>Mammalia</taxon>
        <taxon>Eutheria</taxon>
        <taxon>Laurasiatheria</taxon>
        <taxon>Perissodactyla</taxon>
        <taxon>Equidae</taxon>
        <taxon>Equus</taxon>
    </lineage>
</organism>
<evidence type="ECO:0000313" key="6">
    <source>
        <dbReference type="Proteomes" id="UP000002281"/>
    </source>
</evidence>
<evidence type="ECO:0000256" key="3">
    <source>
        <dbReference type="SAM" id="MobiDB-lite"/>
    </source>
</evidence>
<reference evidence="5" key="3">
    <citation type="submission" date="2025-09" db="UniProtKB">
        <authorList>
            <consortium name="Ensembl"/>
        </authorList>
    </citation>
    <scope>IDENTIFICATION</scope>
    <source>
        <strain evidence="5">Thoroughbred</strain>
    </source>
</reference>
<feature type="compositionally biased region" description="Gly residues" evidence="3">
    <location>
        <begin position="81"/>
        <end position="106"/>
    </location>
</feature>
<dbReference type="InterPro" id="IPR050441">
    <property type="entry name" value="RBM"/>
</dbReference>
<name>A0A3Q2I9M5_HORSE</name>
<dbReference type="Gene3D" id="3.30.70.330">
    <property type="match status" value="1"/>
</dbReference>
<evidence type="ECO:0000256" key="2">
    <source>
        <dbReference type="PROSITE-ProRule" id="PRU00176"/>
    </source>
</evidence>
<proteinExistence type="predicted"/>
<reference evidence="5" key="2">
    <citation type="submission" date="2025-08" db="UniProtKB">
        <authorList>
            <consortium name="Ensembl"/>
        </authorList>
    </citation>
    <scope>IDENTIFICATION</scope>
    <source>
        <strain evidence="5">Thoroughbred</strain>
    </source>
</reference>
<dbReference type="AlphaFoldDB" id="A0A3Q2I9M5"/>
<dbReference type="SUPFAM" id="SSF54928">
    <property type="entry name" value="RNA-binding domain, RBD"/>
    <property type="match status" value="1"/>
</dbReference>
<evidence type="ECO:0000313" key="5">
    <source>
        <dbReference type="Ensembl" id="ENSECAP00000042520.1"/>
    </source>
</evidence>
<reference evidence="5 6" key="1">
    <citation type="journal article" date="2009" name="Science">
        <title>Genome sequence, comparative analysis, and population genetics of the domestic horse.</title>
        <authorList>
            <consortium name="Broad Institute Genome Sequencing Platform"/>
            <consortium name="Broad Institute Whole Genome Assembly Team"/>
            <person name="Wade C.M."/>
            <person name="Giulotto E."/>
            <person name="Sigurdsson S."/>
            <person name="Zoli M."/>
            <person name="Gnerre S."/>
            <person name="Imsland F."/>
            <person name="Lear T.L."/>
            <person name="Adelson D.L."/>
            <person name="Bailey E."/>
            <person name="Bellone R.R."/>
            <person name="Bloecker H."/>
            <person name="Distl O."/>
            <person name="Edgar R.C."/>
            <person name="Garber M."/>
            <person name="Leeb T."/>
            <person name="Mauceli E."/>
            <person name="MacLeod J.N."/>
            <person name="Penedo M.C.T."/>
            <person name="Raison J.M."/>
            <person name="Sharpe T."/>
            <person name="Vogel J."/>
            <person name="Andersson L."/>
            <person name="Antczak D.F."/>
            <person name="Biagi T."/>
            <person name="Binns M.M."/>
            <person name="Chowdhary B.P."/>
            <person name="Coleman S.J."/>
            <person name="Della Valle G."/>
            <person name="Fryc S."/>
            <person name="Guerin G."/>
            <person name="Hasegawa T."/>
            <person name="Hill E.W."/>
            <person name="Jurka J."/>
            <person name="Kiialainen A."/>
            <person name="Lindgren G."/>
            <person name="Liu J."/>
            <person name="Magnani E."/>
            <person name="Mickelson J.R."/>
            <person name="Murray J."/>
            <person name="Nergadze S.G."/>
            <person name="Onofrio R."/>
            <person name="Pedroni S."/>
            <person name="Piras M.F."/>
            <person name="Raudsepp T."/>
            <person name="Rocchi M."/>
            <person name="Roeed K.H."/>
            <person name="Ryder O.A."/>
            <person name="Searle S."/>
            <person name="Skow L."/>
            <person name="Swinburne J.E."/>
            <person name="Syvaenen A.C."/>
            <person name="Tozaki T."/>
            <person name="Valberg S.J."/>
            <person name="Vaudin M."/>
            <person name="White J.R."/>
            <person name="Zody M.C."/>
            <person name="Lander E.S."/>
            <person name="Lindblad-Toh K."/>
        </authorList>
    </citation>
    <scope>NUCLEOTIDE SEQUENCE [LARGE SCALE GENOMIC DNA]</scope>
    <source>
        <strain evidence="5 6">Thoroughbred</strain>
    </source>
</reference>
<dbReference type="OMA" id="IMRNGHT"/>
<feature type="region of interest" description="Disordered" evidence="3">
    <location>
        <begin position="68"/>
        <end position="125"/>
    </location>
</feature>
<accession>A0A3Q2I9M5</accession>
<evidence type="ECO:0000256" key="1">
    <source>
        <dbReference type="ARBA" id="ARBA00022884"/>
    </source>
</evidence>
<protein>
    <recommendedName>
        <fullName evidence="4">RRM domain-containing protein</fullName>
    </recommendedName>
</protein>
<dbReference type="InterPro" id="IPR012677">
    <property type="entry name" value="Nucleotide-bd_a/b_plait_sf"/>
</dbReference>
<dbReference type="PaxDb" id="9796-ENSECAP00000042520"/>
<dbReference type="STRING" id="9796.ENSECAP00000042520"/>